<evidence type="ECO:0000313" key="1">
    <source>
        <dbReference type="EMBL" id="QND56058.1"/>
    </source>
</evidence>
<dbReference type="EMBL" id="CP050296">
    <property type="protein sequence ID" value="QND56058.1"/>
    <property type="molecule type" value="Genomic_DNA"/>
</dbReference>
<name>A0A7G6SNH6_9HYPH</name>
<evidence type="ECO:0000313" key="2">
    <source>
        <dbReference type="Proteomes" id="UP000515465"/>
    </source>
</evidence>
<accession>A0A7G6SNH6</accession>
<organism evidence="1 2">
    <name type="scientific">Mesorhizobium huakuii</name>
    <dbReference type="NCBI Taxonomy" id="28104"/>
    <lineage>
        <taxon>Bacteria</taxon>
        <taxon>Pseudomonadati</taxon>
        <taxon>Pseudomonadota</taxon>
        <taxon>Alphaproteobacteria</taxon>
        <taxon>Hyphomicrobiales</taxon>
        <taxon>Phyllobacteriaceae</taxon>
        <taxon>Mesorhizobium</taxon>
    </lineage>
</organism>
<protein>
    <submittedName>
        <fullName evidence="1">Uncharacterized protein</fullName>
    </submittedName>
</protein>
<dbReference type="AlphaFoldDB" id="A0A7G6SNH6"/>
<dbReference type="Proteomes" id="UP000515465">
    <property type="component" value="Chromosome"/>
</dbReference>
<sequence>MTFIDPRAEENFLLSANSLLQDFGGRWFTEGGRKLFSVPFDTMDSVLKEAVLFQSMDGKTMIETAAALAPGVARPDLYYWRDADFFATMDASQATGDIGYLLDPQASPLVAALGNYVMALSGLTNHQNQGLMEGFDEAIQAFPHILSRNLNFRILYELYRAGEYSRAASFADYYLKVRGFNADFAVIGAAACHEMGDSACAEDLRAQARAELDPRLGRMFRGETFAEDRAMLDRRDYENASIYLMRRRYEMLESW</sequence>
<proteinExistence type="predicted"/>
<reference evidence="2" key="1">
    <citation type="journal article" date="2020" name="Mol. Plant Microbe">
        <title>Rhizobial microsymbionts of the narrowly endemic Oxytropis species growing in Kamchatka are characterized by significant genetic diversity and possess a set of genes that are associated with T3SS and T6SS secretion systems and can affect the development of symbiosis.</title>
        <authorList>
            <person name="Safronova V."/>
            <person name="Guro P."/>
            <person name="Sazanova A."/>
            <person name="Kuznetsova I."/>
            <person name="Belimov A."/>
            <person name="Yakubov V."/>
            <person name="Chirak E."/>
            <person name="Afonin A."/>
            <person name="Gogolev Y."/>
            <person name="Andronov E."/>
            <person name="Tikhonovich I."/>
        </authorList>
    </citation>
    <scope>NUCLEOTIDE SEQUENCE [LARGE SCALE GENOMIC DNA]</scope>
    <source>
        <strain evidence="2">583</strain>
    </source>
</reference>
<gene>
    <name evidence="1" type="ORF">HB778_04940</name>
</gene>
<dbReference type="RefSeq" id="WP_183461955.1">
    <property type="nucleotide sequence ID" value="NZ_CP050296.1"/>
</dbReference>